<sequence>MQMCYFRALGWGVLGRAVPLQPSWTLSVVFTLPQGDEAVWSLSCTHRPALRKARAPGGSSTPFHVFLNPTPSTEDVI</sequence>
<evidence type="ECO:0000313" key="3">
    <source>
        <dbReference type="Proteomes" id="UP000001075"/>
    </source>
</evidence>
<dbReference type="AlphaFoldDB" id="G3H3G6"/>
<accession>G3H3G6</accession>
<organism evidence="2 3">
    <name type="scientific">Cricetulus griseus</name>
    <name type="common">Chinese hamster</name>
    <name type="synonym">Cricetulus barabensis griseus</name>
    <dbReference type="NCBI Taxonomy" id="10029"/>
    <lineage>
        <taxon>Eukaryota</taxon>
        <taxon>Metazoa</taxon>
        <taxon>Chordata</taxon>
        <taxon>Craniata</taxon>
        <taxon>Vertebrata</taxon>
        <taxon>Euteleostomi</taxon>
        <taxon>Mammalia</taxon>
        <taxon>Eutheria</taxon>
        <taxon>Euarchontoglires</taxon>
        <taxon>Glires</taxon>
        <taxon>Rodentia</taxon>
        <taxon>Myomorpha</taxon>
        <taxon>Muroidea</taxon>
        <taxon>Cricetidae</taxon>
        <taxon>Cricetinae</taxon>
        <taxon>Cricetulus</taxon>
    </lineage>
</organism>
<evidence type="ECO:0000313" key="2">
    <source>
        <dbReference type="EMBL" id="EGV97900.1"/>
    </source>
</evidence>
<feature type="region of interest" description="Disordered" evidence="1">
    <location>
        <begin position="53"/>
        <end position="77"/>
    </location>
</feature>
<reference evidence="3" key="1">
    <citation type="journal article" date="2011" name="Nat. Biotechnol.">
        <title>The genomic sequence of the Chinese hamster ovary (CHO)-K1 cell line.</title>
        <authorList>
            <person name="Xu X."/>
            <person name="Nagarajan H."/>
            <person name="Lewis N.E."/>
            <person name="Pan S."/>
            <person name="Cai Z."/>
            <person name="Liu X."/>
            <person name="Chen W."/>
            <person name="Xie M."/>
            <person name="Wang W."/>
            <person name="Hammond S."/>
            <person name="Andersen M.R."/>
            <person name="Neff N."/>
            <person name="Passarelli B."/>
            <person name="Koh W."/>
            <person name="Fan H.C."/>
            <person name="Wang J."/>
            <person name="Gui Y."/>
            <person name="Lee K.H."/>
            <person name="Betenbaugh M.J."/>
            <person name="Quake S.R."/>
            <person name="Famili I."/>
            <person name="Palsson B.O."/>
            <person name="Wang J."/>
        </authorList>
    </citation>
    <scope>NUCLEOTIDE SEQUENCE [LARGE SCALE GENOMIC DNA]</scope>
    <source>
        <strain evidence="3">CHO K1 cell line</strain>
    </source>
</reference>
<dbReference type="EMBL" id="JH000126">
    <property type="protein sequence ID" value="EGV97900.1"/>
    <property type="molecule type" value="Genomic_DNA"/>
</dbReference>
<protein>
    <submittedName>
        <fullName evidence="2">Uncharacterized protein</fullName>
    </submittedName>
</protein>
<proteinExistence type="predicted"/>
<dbReference type="InParanoid" id="G3H3G6"/>
<evidence type="ECO:0000256" key="1">
    <source>
        <dbReference type="SAM" id="MobiDB-lite"/>
    </source>
</evidence>
<gene>
    <name evidence="2" type="ORF">I79_004782</name>
</gene>
<dbReference type="Proteomes" id="UP000001075">
    <property type="component" value="Unassembled WGS sequence"/>
</dbReference>
<name>G3H3G6_CRIGR</name>